<keyword evidence="1" id="KW-0175">Coiled coil</keyword>
<dbReference type="AlphaFoldDB" id="A0A4Q9H4F9"/>
<dbReference type="PANTHER" id="PTHR41259:SF1">
    <property type="entry name" value="DOUBLE-STRAND BREAK REPAIR RAD50 ATPASE, PUTATIVE-RELATED"/>
    <property type="match status" value="1"/>
</dbReference>
<feature type="coiled-coil region" evidence="1">
    <location>
        <begin position="735"/>
        <end position="776"/>
    </location>
</feature>
<feature type="coiled-coil region" evidence="1">
    <location>
        <begin position="604"/>
        <end position="631"/>
    </location>
</feature>
<gene>
    <name evidence="3" type="ORF">EYS42_11985</name>
</gene>
<evidence type="ECO:0000313" key="3">
    <source>
        <dbReference type="EMBL" id="TBO30401.1"/>
    </source>
</evidence>
<dbReference type="RefSeq" id="WP_130968392.1">
    <property type="nucleotide sequence ID" value="NZ_SIXI01000004.1"/>
</dbReference>
<evidence type="ECO:0000259" key="2">
    <source>
        <dbReference type="Pfam" id="PF13476"/>
    </source>
</evidence>
<accession>A0A4Q9H4F9</accession>
<dbReference type="Pfam" id="PF13476">
    <property type="entry name" value="AAA_23"/>
    <property type="match status" value="1"/>
</dbReference>
<evidence type="ECO:0000256" key="1">
    <source>
        <dbReference type="SAM" id="Coils"/>
    </source>
</evidence>
<dbReference type="InterPro" id="IPR038729">
    <property type="entry name" value="Rad50/SbcC_AAA"/>
</dbReference>
<feature type="coiled-coil region" evidence="1">
    <location>
        <begin position="213"/>
        <end position="439"/>
    </location>
</feature>
<name>A0A4Q9H4F9_9BURK</name>
<dbReference type="SUPFAM" id="SSF52540">
    <property type="entry name" value="P-loop containing nucleoside triphosphate hydrolases"/>
    <property type="match status" value="1"/>
</dbReference>
<dbReference type="InterPro" id="IPR027417">
    <property type="entry name" value="P-loop_NTPase"/>
</dbReference>
<dbReference type="OrthoDB" id="9764467at2"/>
<sequence length="915" mass="99776">MSFHLTRLKVEQLRRFRQPFELRDLQPGLNLICGPNEAGKSTLVRAIRAAFFERYRSTAVDDLRPWGDSGATPQVVLGFEHDGVAGELSKSFLGSKRRCDLRIGAQSWQGAEAEDHLAQWLGFGFAAKGASKAEHWGIPGLLWVSQGTGQDLQAAADHAHAHLHQALARHGQGGADAPGLTGLAATEGDAVLAQVDALREVLLTATGRPKGALAEALAQLDATKARVQDLQAQVSQYQQEVDALSQLRAEHQRDEAERPWEALEQQLTQAREALNLAEQARQQLDEAQAREAELQRQQQWAQQVLSHSARQAQGLVQRAEQARLAAERAQRAEQALLQAQTQRDLAEAAWLKAQAVLQRAQQAEQCRQWQRDLQALRRDQAQAAQSVQQAEAAERALLAVAQPQGTTALSLKESDIRRLRTLQADVAQARLRLEGLATRLRFDLLPGQHLQAQGLTDAETLSLQGQGEQLLLGATRLTLPGLGALQIEPGGADPQALTRQHHTAQAAEAAWLAALNELGVPDLESAEARLAEQVRRQQQQALAEQALQLVAPHGLPALRAHAARLAQDVDTLQQALARAGDTAASDPAADSALAEPGAGLAATVAEAEAACKLAEQALQRATAAHAQAQSEQAAARALADSTQREWALAEQQAQQPDQLREQAEAQARLTELHTLLQTQQARVQQCQQQISQARPDILAQDVSRLGRSLAQVRQTHQQRSTQLALSEQALAQQGAQGLEERLALAQAEAARAARRLAELQQRAEALTLLRDRLQVHRQAALTRLQAPLQHHLQRYLGLLFPGAELTLSPTLVPTVLQRPQAGGLAERGVLDELSFGAREQLGLISRLAYADLLREAGRPTLIMLDDALVHTDAQRLTQMKRVLFDAATRHQVLLFSCHPEWWRDLGMAPRVLPAG</sequence>
<protein>
    <submittedName>
        <fullName evidence="3">GTP-binding protein</fullName>
    </submittedName>
</protein>
<feature type="domain" description="Rad50/SbcC-type AAA" evidence="2">
    <location>
        <begin position="7"/>
        <end position="58"/>
    </location>
</feature>
<dbReference type="EMBL" id="SIXI01000004">
    <property type="protein sequence ID" value="TBO30401.1"/>
    <property type="molecule type" value="Genomic_DNA"/>
</dbReference>
<evidence type="ECO:0000313" key="4">
    <source>
        <dbReference type="Proteomes" id="UP000292120"/>
    </source>
</evidence>
<dbReference type="GO" id="GO:0016887">
    <property type="term" value="F:ATP hydrolysis activity"/>
    <property type="evidence" value="ECO:0007669"/>
    <property type="project" value="InterPro"/>
</dbReference>
<proteinExistence type="predicted"/>
<dbReference type="GO" id="GO:0006302">
    <property type="term" value="P:double-strand break repair"/>
    <property type="evidence" value="ECO:0007669"/>
    <property type="project" value="InterPro"/>
</dbReference>
<dbReference type="PANTHER" id="PTHR41259">
    <property type="entry name" value="DOUBLE-STRAND BREAK REPAIR RAD50 ATPASE, PUTATIVE-RELATED"/>
    <property type="match status" value="1"/>
</dbReference>
<comment type="caution">
    <text evidence="3">The sequence shown here is derived from an EMBL/GenBank/DDBJ whole genome shotgun (WGS) entry which is preliminary data.</text>
</comment>
<reference evidence="3 4" key="1">
    <citation type="submission" date="2019-02" db="EMBL/GenBank/DDBJ databases">
        <title>Aquabacterium sp. strain KMB7.</title>
        <authorList>
            <person name="Chen W.-M."/>
        </authorList>
    </citation>
    <scope>NUCLEOTIDE SEQUENCE [LARGE SCALE GENOMIC DNA]</scope>
    <source>
        <strain evidence="3 4">KMB7</strain>
    </source>
</reference>
<dbReference type="Proteomes" id="UP000292120">
    <property type="component" value="Unassembled WGS sequence"/>
</dbReference>
<keyword evidence="4" id="KW-1185">Reference proteome</keyword>
<dbReference type="Gene3D" id="3.40.50.300">
    <property type="entry name" value="P-loop containing nucleotide triphosphate hydrolases"/>
    <property type="match status" value="2"/>
</dbReference>
<organism evidence="3 4">
    <name type="scientific">Aquabacterium lacunae</name>
    <dbReference type="NCBI Taxonomy" id="2528630"/>
    <lineage>
        <taxon>Bacteria</taxon>
        <taxon>Pseudomonadati</taxon>
        <taxon>Pseudomonadota</taxon>
        <taxon>Betaproteobacteria</taxon>
        <taxon>Burkholderiales</taxon>
        <taxon>Aquabacterium</taxon>
    </lineage>
</organism>